<dbReference type="InterPro" id="IPR013783">
    <property type="entry name" value="Ig-like_fold"/>
</dbReference>
<sequence>VKFTNTKEGSITVVKDAVPDDEQDFTFTSTTLSPSPFNLDDDADPTLSNTKAFTNLAPGTYNVTETVPSGWNLTNISFTGDDGDSSSSDSKATIDLDAGESITVTFTNTKKGTITIKKQTLPDGGTDFWFTSNVGAVTGFSLDDDETMIF</sequence>
<dbReference type="AlphaFoldDB" id="X1Q590"/>
<feature type="non-terminal residue" evidence="2">
    <location>
        <position position="150"/>
    </location>
</feature>
<reference evidence="2" key="1">
    <citation type="journal article" date="2014" name="Front. Microbiol.">
        <title>High frequency of phylogenetically diverse reductive dehalogenase-homologous genes in deep subseafloor sedimentary metagenomes.</title>
        <authorList>
            <person name="Kawai M."/>
            <person name="Futagami T."/>
            <person name="Toyoda A."/>
            <person name="Takaki Y."/>
            <person name="Nishi S."/>
            <person name="Hori S."/>
            <person name="Arai W."/>
            <person name="Tsubouchi T."/>
            <person name="Morono Y."/>
            <person name="Uchiyama I."/>
            <person name="Ito T."/>
            <person name="Fujiyama A."/>
            <person name="Inagaki F."/>
            <person name="Takami H."/>
        </authorList>
    </citation>
    <scope>NUCLEOTIDE SEQUENCE</scope>
    <source>
        <strain evidence="2">Expedition CK06-06</strain>
    </source>
</reference>
<accession>X1Q590</accession>
<dbReference type="InterPro" id="IPR055371">
    <property type="entry name" value="SpaA_PFL_dom_4"/>
</dbReference>
<dbReference type="Pfam" id="PF24514">
    <property type="entry name" value="SpaA_4"/>
    <property type="match status" value="1"/>
</dbReference>
<protein>
    <recommendedName>
        <fullName evidence="1">SpaA-like prealbumin fold domain-containing protein</fullName>
    </recommendedName>
</protein>
<evidence type="ECO:0000259" key="1">
    <source>
        <dbReference type="Pfam" id="PF24514"/>
    </source>
</evidence>
<organism evidence="2">
    <name type="scientific">marine sediment metagenome</name>
    <dbReference type="NCBI Taxonomy" id="412755"/>
    <lineage>
        <taxon>unclassified sequences</taxon>
        <taxon>metagenomes</taxon>
        <taxon>ecological metagenomes</taxon>
    </lineage>
</organism>
<comment type="caution">
    <text evidence="2">The sequence shown here is derived from an EMBL/GenBank/DDBJ whole genome shotgun (WGS) entry which is preliminary data.</text>
</comment>
<feature type="non-terminal residue" evidence="2">
    <location>
        <position position="1"/>
    </location>
</feature>
<feature type="domain" description="SpaA-like prealbumin fold" evidence="1">
    <location>
        <begin position="11"/>
        <end position="110"/>
    </location>
</feature>
<proteinExistence type="predicted"/>
<name>X1Q590_9ZZZZ</name>
<dbReference type="EMBL" id="BARV01041346">
    <property type="protein sequence ID" value="GAI49906.1"/>
    <property type="molecule type" value="Genomic_DNA"/>
</dbReference>
<gene>
    <name evidence="2" type="ORF">S06H3_62631</name>
</gene>
<dbReference type="Gene3D" id="2.60.40.10">
    <property type="entry name" value="Immunoglobulins"/>
    <property type="match status" value="1"/>
</dbReference>
<evidence type="ECO:0000313" key="2">
    <source>
        <dbReference type="EMBL" id="GAI49906.1"/>
    </source>
</evidence>